<dbReference type="InterPro" id="IPR041118">
    <property type="entry name" value="Rx_N"/>
</dbReference>
<keyword evidence="2" id="KW-0547">Nucleotide-binding</keyword>
<protein>
    <recommendedName>
        <fullName evidence="4">Disease resistance N-terminal domain-containing protein</fullName>
    </recommendedName>
</protein>
<feature type="domain" description="Disease resistance N-terminal" evidence="4">
    <location>
        <begin position="30"/>
        <end position="101"/>
    </location>
</feature>
<dbReference type="GO" id="GO:0006952">
    <property type="term" value="P:defense response"/>
    <property type="evidence" value="ECO:0007669"/>
    <property type="project" value="UniProtKB-KW"/>
</dbReference>
<evidence type="ECO:0000256" key="1">
    <source>
        <dbReference type="ARBA" id="ARBA00022737"/>
    </source>
</evidence>
<dbReference type="Gene3D" id="1.20.5.4130">
    <property type="match status" value="1"/>
</dbReference>
<dbReference type="EnsemblPlants" id="QL11p022988:mrna">
    <property type="protein sequence ID" value="QL11p022988:mrna:CDS:1"/>
    <property type="gene ID" value="QL11p022988"/>
</dbReference>
<evidence type="ECO:0000256" key="3">
    <source>
        <dbReference type="ARBA" id="ARBA00022821"/>
    </source>
</evidence>
<evidence type="ECO:0000256" key="2">
    <source>
        <dbReference type="ARBA" id="ARBA00022741"/>
    </source>
</evidence>
<keyword evidence="3" id="KW-0611">Plant defense</keyword>
<keyword evidence="1" id="KW-0677">Repeat</keyword>
<name>A0A7N2RDC0_QUELO</name>
<reference evidence="5 6" key="1">
    <citation type="journal article" date="2016" name="G3 (Bethesda)">
        <title>First Draft Assembly and Annotation of the Genome of a California Endemic Oak Quercus lobata Nee (Fagaceae).</title>
        <authorList>
            <person name="Sork V.L."/>
            <person name="Fitz-Gibbon S.T."/>
            <person name="Puiu D."/>
            <person name="Crepeau M."/>
            <person name="Gugger P.F."/>
            <person name="Sherman R."/>
            <person name="Stevens K."/>
            <person name="Langley C.H."/>
            <person name="Pellegrini M."/>
            <person name="Salzberg S.L."/>
        </authorList>
    </citation>
    <scope>NUCLEOTIDE SEQUENCE [LARGE SCALE GENOMIC DNA]</scope>
    <source>
        <strain evidence="5 6">cv. SW786</strain>
    </source>
</reference>
<dbReference type="Pfam" id="PF18052">
    <property type="entry name" value="Rx_N"/>
    <property type="match status" value="1"/>
</dbReference>
<evidence type="ECO:0000313" key="6">
    <source>
        <dbReference type="Proteomes" id="UP000594261"/>
    </source>
</evidence>
<accession>A0A7N2RDC0</accession>
<dbReference type="GO" id="GO:0000166">
    <property type="term" value="F:nucleotide binding"/>
    <property type="evidence" value="ECO:0007669"/>
    <property type="project" value="UniProtKB-KW"/>
</dbReference>
<organism evidence="5 6">
    <name type="scientific">Quercus lobata</name>
    <name type="common">Valley oak</name>
    <dbReference type="NCBI Taxonomy" id="97700"/>
    <lineage>
        <taxon>Eukaryota</taxon>
        <taxon>Viridiplantae</taxon>
        <taxon>Streptophyta</taxon>
        <taxon>Embryophyta</taxon>
        <taxon>Tracheophyta</taxon>
        <taxon>Spermatophyta</taxon>
        <taxon>Magnoliopsida</taxon>
        <taxon>eudicotyledons</taxon>
        <taxon>Gunneridae</taxon>
        <taxon>Pentapetalae</taxon>
        <taxon>rosids</taxon>
        <taxon>fabids</taxon>
        <taxon>Fagales</taxon>
        <taxon>Fagaceae</taxon>
        <taxon>Quercus</taxon>
    </lineage>
</organism>
<keyword evidence="6" id="KW-1185">Reference proteome</keyword>
<evidence type="ECO:0000313" key="5">
    <source>
        <dbReference type="EnsemblPlants" id="QL11p022988:mrna:CDS:1"/>
    </source>
</evidence>
<dbReference type="Proteomes" id="UP000594261">
    <property type="component" value="Chromosome 11"/>
</dbReference>
<evidence type="ECO:0000259" key="4">
    <source>
        <dbReference type="Pfam" id="PF18052"/>
    </source>
</evidence>
<reference evidence="5" key="2">
    <citation type="submission" date="2021-01" db="UniProtKB">
        <authorList>
            <consortium name="EnsemblPlants"/>
        </authorList>
    </citation>
    <scope>IDENTIFICATION</scope>
</reference>
<dbReference type="AlphaFoldDB" id="A0A7N2RDC0"/>
<dbReference type="Gramene" id="QL11p022988:mrna">
    <property type="protein sequence ID" value="QL11p022988:mrna:CDS:1"/>
    <property type="gene ID" value="QL11p022988"/>
</dbReference>
<proteinExistence type="predicted"/>
<sequence length="108" mass="12364">MDDTLLIDLFKQLGDTLLVGLFKQLGSIAVQLAKQESKLLVGVDEEVQKLQGKLGFIKAMLDDAEERHAVKQRTEKLWLEQLQDKCYEMDDVLDTWSTARIKAEIEKD</sequence>
<dbReference type="InParanoid" id="A0A7N2RDC0"/>
<dbReference type="EMBL" id="LRBV02000011">
    <property type="status" value="NOT_ANNOTATED_CDS"/>
    <property type="molecule type" value="Genomic_DNA"/>
</dbReference>